<dbReference type="InterPro" id="IPR034122">
    <property type="entry name" value="Retropepsin-like_bacterial"/>
</dbReference>
<dbReference type="GO" id="GO:0004190">
    <property type="term" value="F:aspartic-type endopeptidase activity"/>
    <property type="evidence" value="ECO:0007669"/>
    <property type="project" value="InterPro"/>
</dbReference>
<protein>
    <submittedName>
        <fullName evidence="2">Retroviral-like aspartic protease family protein</fullName>
    </submittedName>
</protein>
<keyword evidence="3" id="KW-1185">Reference proteome</keyword>
<dbReference type="PROSITE" id="PS00141">
    <property type="entry name" value="ASP_PROTEASE"/>
    <property type="match status" value="1"/>
</dbReference>
<dbReference type="EMBL" id="JAEDAK010000001">
    <property type="protein sequence ID" value="MBH9575333.1"/>
    <property type="molecule type" value="Genomic_DNA"/>
</dbReference>
<dbReference type="CDD" id="cd05483">
    <property type="entry name" value="retropepsin_like_bacteria"/>
    <property type="match status" value="1"/>
</dbReference>
<proteinExistence type="predicted"/>
<reference evidence="2" key="1">
    <citation type="submission" date="2020-12" db="EMBL/GenBank/DDBJ databases">
        <title>The genome sequence of Inhella sp. 1Y17.</title>
        <authorList>
            <person name="Liu Y."/>
        </authorList>
    </citation>
    <scope>NUCLEOTIDE SEQUENCE</scope>
    <source>
        <strain evidence="2">1Y17</strain>
    </source>
</reference>
<keyword evidence="2" id="KW-0378">Hydrolase</keyword>
<keyword evidence="2" id="KW-0645">Protease</keyword>
<evidence type="ECO:0000313" key="2">
    <source>
        <dbReference type="EMBL" id="MBH9575333.1"/>
    </source>
</evidence>
<dbReference type="Pfam" id="PF13975">
    <property type="entry name" value="gag-asp_proteas"/>
    <property type="match status" value="1"/>
</dbReference>
<name>A0A931IYE7_9BURK</name>
<dbReference type="InterPro" id="IPR001969">
    <property type="entry name" value="Aspartic_peptidase_AS"/>
</dbReference>
<dbReference type="AlphaFoldDB" id="A0A931IYE7"/>
<dbReference type="NCBIfam" id="TIGR02281">
    <property type="entry name" value="clan_AA_DTGA"/>
    <property type="match status" value="1"/>
</dbReference>
<dbReference type="Gene3D" id="2.40.70.10">
    <property type="entry name" value="Acid Proteases"/>
    <property type="match status" value="1"/>
</dbReference>
<dbReference type="InterPro" id="IPR021109">
    <property type="entry name" value="Peptidase_aspartic_dom_sf"/>
</dbReference>
<gene>
    <name evidence="2" type="ORF">I7X39_00305</name>
</gene>
<dbReference type="SUPFAM" id="SSF50630">
    <property type="entry name" value="Acid proteases"/>
    <property type="match status" value="1"/>
</dbReference>
<feature type="signal peptide" evidence="1">
    <location>
        <begin position="1"/>
        <end position="17"/>
    </location>
</feature>
<evidence type="ECO:0000256" key="1">
    <source>
        <dbReference type="SAM" id="SignalP"/>
    </source>
</evidence>
<keyword evidence="1" id="KW-0732">Signal</keyword>
<dbReference type="Proteomes" id="UP000613266">
    <property type="component" value="Unassembled WGS sequence"/>
</dbReference>
<comment type="caution">
    <text evidence="2">The sequence shown here is derived from an EMBL/GenBank/DDBJ whole genome shotgun (WGS) entry which is preliminary data.</text>
</comment>
<sequence length="209" mass="22045">MRAALLLSLLLATGAAAAPSVSLNGSLGKSAALLVIQGQVKTVRLGQTVEGVKLIEVGDDQAVVEVEGQRLQLRLGSAPVAQRAASAQKRIVLSAVEGGHFVTQGSINGHSVRFLVDTGATAVAIGIDDAKRMGLRYQNGQRIQAHTANGVTQAYVVTLDSVRIGEVEVGGVEAMVLMTSMPVALLGNSFLSRFQMKRENDILTLERRF</sequence>
<dbReference type="RefSeq" id="WP_198108958.1">
    <property type="nucleotide sequence ID" value="NZ_JAEDAK010000001.1"/>
</dbReference>
<dbReference type="GO" id="GO:0006508">
    <property type="term" value="P:proteolysis"/>
    <property type="evidence" value="ECO:0007669"/>
    <property type="project" value="UniProtKB-KW"/>
</dbReference>
<dbReference type="InterPro" id="IPR011969">
    <property type="entry name" value="Clan_AA_Asp_peptidase_C"/>
</dbReference>
<feature type="chain" id="PRO_5037227783" evidence="1">
    <location>
        <begin position="18"/>
        <end position="209"/>
    </location>
</feature>
<organism evidence="2 3">
    <name type="scientific">Inhella proteolytica</name>
    <dbReference type="NCBI Taxonomy" id="2795029"/>
    <lineage>
        <taxon>Bacteria</taxon>
        <taxon>Pseudomonadati</taxon>
        <taxon>Pseudomonadota</taxon>
        <taxon>Betaproteobacteria</taxon>
        <taxon>Burkholderiales</taxon>
        <taxon>Sphaerotilaceae</taxon>
        <taxon>Inhella</taxon>
    </lineage>
</organism>
<accession>A0A931IYE7</accession>
<evidence type="ECO:0000313" key="3">
    <source>
        <dbReference type="Proteomes" id="UP000613266"/>
    </source>
</evidence>